<dbReference type="WBParaSite" id="jg11008">
    <property type="protein sequence ID" value="jg11008"/>
    <property type="gene ID" value="jg11008"/>
</dbReference>
<evidence type="ECO:0000313" key="2">
    <source>
        <dbReference type="WBParaSite" id="jg11008"/>
    </source>
</evidence>
<dbReference type="Proteomes" id="UP000887574">
    <property type="component" value="Unplaced"/>
</dbReference>
<organism evidence="1 2">
    <name type="scientific">Ditylenchus dipsaci</name>
    <dbReference type="NCBI Taxonomy" id="166011"/>
    <lineage>
        <taxon>Eukaryota</taxon>
        <taxon>Metazoa</taxon>
        <taxon>Ecdysozoa</taxon>
        <taxon>Nematoda</taxon>
        <taxon>Chromadorea</taxon>
        <taxon>Rhabditida</taxon>
        <taxon>Tylenchina</taxon>
        <taxon>Tylenchomorpha</taxon>
        <taxon>Sphaerularioidea</taxon>
        <taxon>Anguinidae</taxon>
        <taxon>Anguininae</taxon>
        <taxon>Ditylenchus</taxon>
    </lineage>
</organism>
<sequence length="77" mass="8619">MVNVTRLAHYGRRLQAENGRNQIGKRQSDGSVWQTIRWGRTTSPQTSSLNTGDAQWKDAMLELICIWISGAKGNKSS</sequence>
<dbReference type="AlphaFoldDB" id="A0A915CQD1"/>
<protein>
    <submittedName>
        <fullName evidence="2">Uncharacterized protein</fullName>
    </submittedName>
</protein>
<keyword evidence="1" id="KW-1185">Reference proteome</keyword>
<evidence type="ECO:0000313" key="1">
    <source>
        <dbReference type="Proteomes" id="UP000887574"/>
    </source>
</evidence>
<reference evidence="2" key="1">
    <citation type="submission" date="2022-11" db="UniProtKB">
        <authorList>
            <consortium name="WormBaseParasite"/>
        </authorList>
    </citation>
    <scope>IDENTIFICATION</scope>
</reference>
<proteinExistence type="predicted"/>
<accession>A0A915CQD1</accession>
<name>A0A915CQD1_9BILA</name>